<accession>U4L079</accession>
<dbReference type="CDD" id="cd06008">
    <property type="entry name" value="NF-X1-zinc-finger"/>
    <property type="match status" value="2"/>
</dbReference>
<dbReference type="InterPro" id="IPR036855">
    <property type="entry name" value="Znf_CCCH_sf"/>
</dbReference>
<proteinExistence type="predicted"/>
<dbReference type="InterPro" id="IPR041677">
    <property type="entry name" value="DNA2/NAM7_AAA_11"/>
</dbReference>
<dbReference type="SUPFAM" id="SSF52540">
    <property type="entry name" value="P-loop containing nucleoside triphosphate hydrolases"/>
    <property type="match status" value="1"/>
</dbReference>
<keyword evidence="3 6" id="KW-0863">Zinc-finger</keyword>
<feature type="region of interest" description="Disordered" evidence="7">
    <location>
        <begin position="1397"/>
        <end position="1421"/>
    </location>
</feature>
<evidence type="ECO:0000313" key="10">
    <source>
        <dbReference type="Proteomes" id="UP000018144"/>
    </source>
</evidence>
<keyword evidence="5 6" id="KW-0862">Zinc</keyword>
<keyword evidence="2" id="KW-0677">Repeat</keyword>
<dbReference type="InterPro" id="IPR000571">
    <property type="entry name" value="Znf_CCCH"/>
</dbReference>
<evidence type="ECO:0000256" key="4">
    <source>
        <dbReference type="ARBA" id="ARBA00022806"/>
    </source>
</evidence>
<feature type="compositionally biased region" description="Polar residues" evidence="7">
    <location>
        <begin position="255"/>
        <end position="265"/>
    </location>
</feature>
<dbReference type="GO" id="GO:0031048">
    <property type="term" value="P:regulatory ncRNA-mediated heterochromatin formation"/>
    <property type="evidence" value="ECO:0007669"/>
    <property type="project" value="TreeGrafter"/>
</dbReference>
<evidence type="ECO:0000256" key="5">
    <source>
        <dbReference type="ARBA" id="ARBA00022833"/>
    </source>
</evidence>
<dbReference type="eggNOG" id="KOG1040">
    <property type="taxonomic scope" value="Eukaryota"/>
</dbReference>
<dbReference type="Pfam" id="PF13087">
    <property type="entry name" value="AAA_12"/>
    <property type="match status" value="1"/>
</dbReference>
<dbReference type="Pfam" id="PF18044">
    <property type="entry name" value="zf-CCCH_4"/>
    <property type="match status" value="1"/>
</dbReference>
<feature type="domain" description="C3H1-type" evidence="8">
    <location>
        <begin position="74"/>
        <end position="102"/>
    </location>
</feature>
<dbReference type="Pfam" id="PF13086">
    <property type="entry name" value="AAA_11"/>
    <property type="match status" value="1"/>
</dbReference>
<dbReference type="InterPro" id="IPR027417">
    <property type="entry name" value="P-loop_NTPase"/>
</dbReference>
<gene>
    <name evidence="9" type="ORF">PCON_07528</name>
</gene>
<feature type="domain" description="C3H1-type" evidence="8">
    <location>
        <begin position="127"/>
        <end position="154"/>
    </location>
</feature>
<dbReference type="InterPro" id="IPR041679">
    <property type="entry name" value="DNA2/NAM7-like_C"/>
</dbReference>
<dbReference type="PANTHER" id="PTHR10887:SF445">
    <property type="entry name" value="NFX1-TYPE ZINC FINGER-CONTAINING PROTEIN 1"/>
    <property type="match status" value="1"/>
</dbReference>
<dbReference type="Gene3D" id="3.40.50.300">
    <property type="entry name" value="P-loop containing nucleotide triphosphate hydrolases"/>
    <property type="match status" value="3"/>
</dbReference>
<keyword evidence="10" id="KW-1185">Reference proteome</keyword>
<evidence type="ECO:0000256" key="7">
    <source>
        <dbReference type="SAM" id="MobiDB-lite"/>
    </source>
</evidence>
<feature type="domain" description="C3H1-type" evidence="8">
    <location>
        <begin position="156"/>
        <end position="178"/>
    </location>
</feature>
<dbReference type="GO" id="GO:0031380">
    <property type="term" value="C:nuclear RNA-directed RNA polymerase complex"/>
    <property type="evidence" value="ECO:0007669"/>
    <property type="project" value="TreeGrafter"/>
</dbReference>
<name>U4L079_PYROM</name>
<feature type="zinc finger region" description="C3H1-type" evidence="6">
    <location>
        <begin position="43"/>
        <end position="70"/>
    </location>
</feature>
<keyword evidence="1 6" id="KW-0479">Metal-binding</keyword>
<keyword evidence="4" id="KW-0067">ATP-binding</keyword>
<evidence type="ECO:0000313" key="9">
    <source>
        <dbReference type="EMBL" id="CCX07939.1"/>
    </source>
</evidence>
<dbReference type="SMART" id="SM00438">
    <property type="entry name" value="ZnF_NFX"/>
    <property type="match status" value="4"/>
</dbReference>
<feature type="zinc finger region" description="C3H1-type" evidence="6">
    <location>
        <begin position="127"/>
        <end position="154"/>
    </location>
</feature>
<feature type="zinc finger region" description="C3H1-type" evidence="6">
    <location>
        <begin position="156"/>
        <end position="178"/>
    </location>
</feature>
<protein>
    <submittedName>
        <fullName evidence="9">Similar to NFX1-type zinc finger-containing protein 1 acc. no. Q8R151</fullName>
    </submittedName>
</protein>
<dbReference type="InterPro" id="IPR041367">
    <property type="entry name" value="Znf-CCCH_4"/>
</dbReference>
<dbReference type="FunFam" id="3.40.50.300:FF:001660">
    <property type="entry name" value="NF-X1 finger and helicase protein, putative"/>
    <property type="match status" value="1"/>
</dbReference>
<evidence type="ECO:0000259" key="8">
    <source>
        <dbReference type="PROSITE" id="PS50103"/>
    </source>
</evidence>
<dbReference type="InterPro" id="IPR000967">
    <property type="entry name" value="Znf_NFX1"/>
</dbReference>
<sequence>MQDSRLAVLFARIEIHPLAMSGSGTWQARSARTGPSISSVDSKPPSNVCWKYALGACVFGDKCKFSHEGSVVQTRQTLSCKYYFGPNGCERGDRCGFSHDISPDETTPETITFAGAKRPSVFSTPMADLSKPCWAFQRGKCRFGDGCKYSHSPASICVFFRNGKCTHGASCKYLHNTGTTSEKMPPQPWRRSGASYPEQRDKNQTDQPAWRRNSGASLGEDPEGSNKKWGWKSDRAQSDNISKAGPDGSVWRRGSVSQEPSQGSGPSDCRRGSVQQEPRTSQNNPSNKQRGRSNFSGRAAYEWEEEDSDSSDDGILEMSVVSAAWGTGKQPATDSASTKIASEVPSAVRSKGQSVFANWRNQLRLTSRGTSDSAELRSFWENAIEVFEDPDPTLRQKLIELLLQRGDHGKKRIAQATQTSPGKNGDIVENSYPFLVFATLPQLVESPTMEYHAGSLYKMVYDSDEKRCRVFFEELASQLTQDQPTSVLQSRSSEKNADAGIHVQALVKVAEFLRQLLKWNTGARFNDGLVKVVKSMLVFVSQYVESQDMHVRQARATLRAVEDICHNPTETLNTISTFINDRDLPGHLSSEGPRHDNDQARIEDIKILPTLDEIQSERNDFLPRRDQIDKRFLEGAKRLADTNFRLLRYDYVKVIRDIVSVVLRQLKLPEREREKALTSPCPNNLRYYLYRDAELSSRLQFSQVSGMQLTLKFDHPQELRKKTNDARQKWWDAKKRLERGTLICLVISNDSEQDIHFLMIAEKETDPEMSITLSGEEFATVLVQPAEPTDAASVEKLLKYINLSHDGNITVLIEFPKCLPETFIPVLSTLKDLSVTGSIPFEQFMARDSSEIRTILPPAYAREPGFEFNLDPVMVRESSDHPTLSPGTSSDNTAIITYLEENTSLDHGQCKGLIAALTQEVSLLQGPPGTGKSYLGLQIVRILLESCPLEDIGPIVCVCYTNHALDQFLEELLDEGITEIVRIGGRSSSERLAEKNLRNVSRNFGYGRYSEEQSKLQEELSHHSGALTALSQSIKDINEGLAGDPSCWNSLRSILEYYYPNVFNEFSPQKGRKSAVEGHSPEKRFSNWCSWKVKSPSQRSPRYSIDAILKRCSILDATEYERRQLIDQWVSLFIDKAPDLLEQFAGQYQELIVEYQSLKRNSDHKALSSARIIGVTTTGLAKNINLLRGLTAKVVLCEEAGEVLEGHLLNSILPSCEHLILIGDHEQLRPQINQALELSMEFFRGIHYRLDESLFERLVYEDNNISPSQLGVQRRMRPNIADLVRETIYPELKDHPSVQKYPNVSGMQKNVFWLDHSHKEAGIEDGSSSKSNDWEVDIICGLVQHLIRQGCYRAGDIAVLTPYLGQLQKLRRKLGEVVELSISDRDEEAVALQGLADGDDADSEDADSHPTASQKKVQTAEPTPLNKVVRLATVDNFQGEEAKIIIVSFVRSNERRKIGFLKTKNRANVLLSRAKHGMYIIGNAQTAINSEIWSDVCGILRQRSSLGPKLYLACPRHLDEPFAVTEPDDFIRYAPEGGCILPCDRPLQCGHMCYTKCHANQIHDAVSCREPCIKRHGGCNHPCPKACNQDCGKCEVVIEKHQLPCGHTLENIPCHRIPNSKTEGIEALNMQRALFKLCQEPCTKLHKGCNHPCPKKCGKMCGPCEVVWENVELPCGHVMDTAPCYLALNPARLECKAVVENVELRCGHSLKKVQCRDLETDKNYDLSTLRTGCKQPCHKVRSGCGHACNKICSKACGRCTVTIKNFELPCGHLIKEATCHQASEPTKIECSVIVPKIWPGCTHEEKVKYALKVLTVDTSAPEFVANVSELLTSKHSGYTGKIESVKRCVGSLYWDVVTIAEEHATEILPVNLAVPDVRSIVGTLGVPVRAQKCVIHAISHADGIANIWGTARFSVLSPATAKFATRDAIKS</sequence>
<evidence type="ECO:0000256" key="1">
    <source>
        <dbReference type="ARBA" id="ARBA00022723"/>
    </source>
</evidence>
<dbReference type="CDD" id="cd18808">
    <property type="entry name" value="SF1_C_Upf1"/>
    <property type="match status" value="1"/>
</dbReference>
<dbReference type="SUPFAM" id="SSF90229">
    <property type="entry name" value="CCCH zinc finger"/>
    <property type="match status" value="1"/>
</dbReference>
<evidence type="ECO:0000256" key="3">
    <source>
        <dbReference type="ARBA" id="ARBA00022771"/>
    </source>
</evidence>
<dbReference type="SMART" id="SM00356">
    <property type="entry name" value="ZnF_C3H1"/>
    <property type="match status" value="4"/>
</dbReference>
<dbReference type="EMBL" id="HF935383">
    <property type="protein sequence ID" value="CCX07939.1"/>
    <property type="molecule type" value="Genomic_DNA"/>
</dbReference>
<dbReference type="eggNOG" id="KOG1807">
    <property type="taxonomic scope" value="Eukaryota"/>
</dbReference>
<evidence type="ECO:0000256" key="6">
    <source>
        <dbReference type="PROSITE-ProRule" id="PRU00723"/>
    </source>
</evidence>
<feature type="region of interest" description="Disordered" evidence="7">
    <location>
        <begin position="176"/>
        <end position="294"/>
    </location>
</feature>
<dbReference type="PROSITE" id="PS50103">
    <property type="entry name" value="ZF_C3H1"/>
    <property type="match status" value="4"/>
</dbReference>
<dbReference type="OrthoDB" id="2423195at2759"/>
<evidence type="ECO:0000256" key="2">
    <source>
        <dbReference type="ARBA" id="ARBA00022737"/>
    </source>
</evidence>
<reference evidence="9 10" key="1">
    <citation type="journal article" date="2013" name="PLoS Genet.">
        <title>The genome and development-dependent transcriptomes of Pyronema confluens: a window into fungal evolution.</title>
        <authorList>
            <person name="Traeger S."/>
            <person name="Altegoer F."/>
            <person name="Freitag M."/>
            <person name="Gabaldon T."/>
            <person name="Kempken F."/>
            <person name="Kumar A."/>
            <person name="Marcet-Houben M."/>
            <person name="Poggeler S."/>
            <person name="Stajich J.E."/>
            <person name="Nowrousian M."/>
        </authorList>
    </citation>
    <scope>NUCLEOTIDE SEQUENCE [LARGE SCALE GENOMIC DNA]</scope>
    <source>
        <strain evidence="10">CBS 100304</strain>
        <tissue evidence="9">Vegetative mycelium</tissue>
    </source>
</reference>
<feature type="compositionally biased region" description="Polar residues" evidence="7">
    <location>
        <begin position="273"/>
        <end position="294"/>
    </location>
</feature>
<dbReference type="CDD" id="cd17936">
    <property type="entry name" value="EEXXEc_NFX1"/>
    <property type="match status" value="1"/>
</dbReference>
<dbReference type="InterPro" id="IPR045055">
    <property type="entry name" value="DNA2/NAM7-like"/>
</dbReference>
<dbReference type="Proteomes" id="UP000018144">
    <property type="component" value="Unassembled WGS sequence"/>
</dbReference>
<keyword evidence="4" id="KW-0378">Hydrolase</keyword>
<dbReference type="GO" id="GO:0004386">
    <property type="term" value="F:helicase activity"/>
    <property type="evidence" value="ECO:0007669"/>
    <property type="project" value="InterPro"/>
</dbReference>
<dbReference type="STRING" id="1076935.U4L079"/>
<dbReference type="InterPro" id="IPR047187">
    <property type="entry name" value="SF1_C_Upf1"/>
</dbReference>
<feature type="domain" description="C3H1-type" evidence="8">
    <location>
        <begin position="43"/>
        <end position="70"/>
    </location>
</feature>
<feature type="zinc finger region" description="C3H1-type" evidence="6">
    <location>
        <begin position="74"/>
        <end position="102"/>
    </location>
</feature>
<dbReference type="PANTHER" id="PTHR10887">
    <property type="entry name" value="DNA2/NAM7 HELICASE FAMILY"/>
    <property type="match status" value="1"/>
</dbReference>
<keyword evidence="4" id="KW-0547">Nucleotide-binding</keyword>
<organism evidence="9 10">
    <name type="scientific">Pyronema omphalodes (strain CBS 100304)</name>
    <name type="common">Pyronema confluens</name>
    <dbReference type="NCBI Taxonomy" id="1076935"/>
    <lineage>
        <taxon>Eukaryota</taxon>
        <taxon>Fungi</taxon>
        <taxon>Dikarya</taxon>
        <taxon>Ascomycota</taxon>
        <taxon>Pezizomycotina</taxon>
        <taxon>Pezizomycetes</taxon>
        <taxon>Pezizales</taxon>
        <taxon>Pyronemataceae</taxon>
        <taxon>Pyronema</taxon>
    </lineage>
</organism>
<feature type="compositionally biased region" description="Polar residues" evidence="7">
    <location>
        <begin position="1410"/>
        <end position="1421"/>
    </location>
</feature>
<dbReference type="Gene3D" id="4.10.1000.10">
    <property type="entry name" value="Zinc finger, CCCH-type"/>
    <property type="match status" value="2"/>
</dbReference>
<keyword evidence="4" id="KW-0347">Helicase</keyword>
<dbReference type="GO" id="GO:0008270">
    <property type="term" value="F:zinc ion binding"/>
    <property type="evidence" value="ECO:0007669"/>
    <property type="project" value="UniProtKB-KW"/>
</dbReference>